<feature type="domain" description="Fibronectin type-III" evidence="10">
    <location>
        <begin position="550"/>
        <end position="658"/>
    </location>
</feature>
<evidence type="ECO:0000313" key="12">
    <source>
        <dbReference type="Proteomes" id="UP001445076"/>
    </source>
</evidence>
<dbReference type="Pfam" id="PF13927">
    <property type="entry name" value="Ig_3"/>
    <property type="match status" value="1"/>
</dbReference>
<feature type="compositionally biased region" description="Low complexity" evidence="6">
    <location>
        <begin position="835"/>
        <end position="854"/>
    </location>
</feature>
<feature type="compositionally biased region" description="Basic residues" evidence="6">
    <location>
        <begin position="801"/>
        <end position="811"/>
    </location>
</feature>
<dbReference type="InterPro" id="IPR003961">
    <property type="entry name" value="FN3_dom"/>
</dbReference>
<gene>
    <name evidence="11" type="ORF">OTU49_004676</name>
</gene>
<dbReference type="Gene3D" id="2.60.40.10">
    <property type="entry name" value="Immunoglobulins"/>
    <property type="match status" value="6"/>
</dbReference>
<evidence type="ECO:0000256" key="4">
    <source>
        <dbReference type="ARBA" id="ARBA00023136"/>
    </source>
</evidence>
<dbReference type="InterPro" id="IPR013162">
    <property type="entry name" value="CD80_C2-set"/>
</dbReference>
<dbReference type="Pfam" id="PF00047">
    <property type="entry name" value="ig"/>
    <property type="match status" value="1"/>
</dbReference>
<dbReference type="InterPro" id="IPR007110">
    <property type="entry name" value="Ig-like_dom"/>
</dbReference>
<dbReference type="PANTHER" id="PTHR23278">
    <property type="entry name" value="SIDESTEP PROTEIN"/>
    <property type="match status" value="1"/>
</dbReference>
<evidence type="ECO:0000256" key="1">
    <source>
        <dbReference type="ARBA" id="ARBA00004167"/>
    </source>
</evidence>
<evidence type="ECO:0000313" key="11">
    <source>
        <dbReference type="EMBL" id="KAK8753501.1"/>
    </source>
</evidence>
<dbReference type="InterPro" id="IPR003598">
    <property type="entry name" value="Ig_sub2"/>
</dbReference>
<comment type="subcellular location">
    <subcellularLocation>
        <location evidence="1">Membrane</location>
        <topology evidence="1">Single-pass membrane protein</topology>
    </subcellularLocation>
</comment>
<dbReference type="AlphaFoldDB" id="A0AAW0YPU8"/>
<keyword evidence="12" id="KW-1185">Reference proteome</keyword>
<dbReference type="SMART" id="SM00060">
    <property type="entry name" value="FN3"/>
    <property type="match status" value="1"/>
</dbReference>
<dbReference type="EMBL" id="JARKIK010000003">
    <property type="protein sequence ID" value="KAK8753501.1"/>
    <property type="molecule type" value="Genomic_DNA"/>
</dbReference>
<evidence type="ECO:0000259" key="10">
    <source>
        <dbReference type="PROSITE" id="PS50853"/>
    </source>
</evidence>
<evidence type="ECO:0000256" key="3">
    <source>
        <dbReference type="ARBA" id="ARBA00022989"/>
    </source>
</evidence>
<evidence type="ECO:0000256" key="5">
    <source>
        <dbReference type="ARBA" id="ARBA00023157"/>
    </source>
</evidence>
<feature type="chain" id="PRO_5043486181" evidence="8">
    <location>
        <begin position="33"/>
        <end position="887"/>
    </location>
</feature>
<dbReference type="Pfam" id="PF07686">
    <property type="entry name" value="V-set"/>
    <property type="match status" value="1"/>
</dbReference>
<sequence length="887" mass="97080">MGQRGGNRGNDRKMRITGVLLLVLLSTVATEAAVAESRERVVVVEAETVALPCAVSSRDKVLLILWYKDSTAAVPIFSYDSRSEVPRSWISERVLGSRASAQFFPDSKIHYLQLEDVQKTDSGLYSCRVDYRRSPTQRAKINLTVIVPPGVPTVLQDDGTQVDHTLGPYNQGSLINITCQVVGGDPPPQLTWWQGEKLLDGDTESAGGGVYRNTLTVGPLTRDHLNNFYACQAFNTDLIAPLSKAVTLDVNLEPLTVELLGPDEALTSGVEYKVTCQSTGARPTAVLTWWLDGQQLFNHTSHTEEQGNVTVSTLRLVPSEDDGGKVLQCLAQSPSINHQPIQDTRTLQVYYVPLVDLTLDEGINIENIKEGDNVTLICSVTANPPVKHVYWYHRGSQLEGNASAGITMNNLKLKLRDIQRDQAGLYSCVASNIVGDGESDPLVLHVKYVPVCSSTLDQVLGAAKEDQVELVCRVDASPDRVTFRWYFRTPEQLVALDPKLSTAQDRSSVLNYRVVKDDDYGEVLCFAANDLGEQSVPCSFSVVPTREPDAPENCTLTNQTTDTLVVQCRPGYDGGLKQRFILEVFESVESAESVESYGDSEGDSRGVVTNVTVGEVPVFAVDDLQPGTSYFLVVYALNDQGASRRRHLHSFTLPTVPDHRTRLYPTHIFPITPILGVLIGVVGGLVVVAVVVVVVMKLRGESRRAKVLNQGPAGLKLPVPRPTTLQQHVKEAGGANSGPDLILCRPVESSYEDVEDIPHKLKHANIYQSLPYNTNLPPSNTNSENTDKDDVEYAELTFKNGRNKHSKKHGRPGVNGALRPAEDSTIYATIDHTRTAQQQAPQQAQQQLLTQQQQGSRPIKQGSDDLNVGVRAAEDVPLMDPALESSV</sequence>
<dbReference type="Proteomes" id="UP001445076">
    <property type="component" value="Unassembled WGS sequence"/>
</dbReference>
<keyword evidence="8" id="KW-0732">Signal</keyword>
<evidence type="ECO:0000259" key="9">
    <source>
        <dbReference type="PROSITE" id="PS50835"/>
    </source>
</evidence>
<dbReference type="SUPFAM" id="SSF48726">
    <property type="entry name" value="Immunoglobulin"/>
    <property type="match status" value="5"/>
</dbReference>
<dbReference type="SUPFAM" id="SSF49265">
    <property type="entry name" value="Fibronectin type III"/>
    <property type="match status" value="1"/>
</dbReference>
<reference evidence="11 12" key="1">
    <citation type="journal article" date="2024" name="BMC Genomics">
        <title>Genome assembly of redclaw crayfish (Cherax quadricarinatus) provides insights into its immune adaptation and hypoxia tolerance.</title>
        <authorList>
            <person name="Liu Z."/>
            <person name="Zheng J."/>
            <person name="Li H."/>
            <person name="Fang K."/>
            <person name="Wang S."/>
            <person name="He J."/>
            <person name="Zhou D."/>
            <person name="Weng S."/>
            <person name="Chi M."/>
            <person name="Gu Z."/>
            <person name="He J."/>
            <person name="Li F."/>
            <person name="Wang M."/>
        </authorList>
    </citation>
    <scope>NUCLEOTIDE SEQUENCE [LARGE SCALE GENOMIC DNA]</scope>
    <source>
        <strain evidence="11">ZL_2023a</strain>
    </source>
</reference>
<keyword evidence="2 7" id="KW-0812">Transmembrane</keyword>
<feature type="region of interest" description="Disordered" evidence="6">
    <location>
        <begin position="834"/>
        <end position="887"/>
    </location>
</feature>
<feature type="domain" description="Ig-like" evidence="9">
    <location>
        <begin position="152"/>
        <end position="247"/>
    </location>
</feature>
<feature type="domain" description="Ig-like" evidence="9">
    <location>
        <begin position="254"/>
        <end position="348"/>
    </location>
</feature>
<proteinExistence type="predicted"/>
<evidence type="ECO:0000256" key="8">
    <source>
        <dbReference type="SAM" id="SignalP"/>
    </source>
</evidence>
<dbReference type="SMART" id="SM00406">
    <property type="entry name" value="IGv"/>
    <property type="match status" value="1"/>
</dbReference>
<dbReference type="InterPro" id="IPR003599">
    <property type="entry name" value="Ig_sub"/>
</dbReference>
<protein>
    <submittedName>
        <fullName evidence="11">Uncharacterized protein</fullName>
    </submittedName>
</protein>
<dbReference type="InterPro" id="IPR013783">
    <property type="entry name" value="Ig-like_fold"/>
</dbReference>
<dbReference type="CDD" id="cd00096">
    <property type="entry name" value="Ig"/>
    <property type="match status" value="3"/>
</dbReference>
<comment type="caution">
    <text evidence="11">The sequence shown here is derived from an EMBL/GenBank/DDBJ whole genome shotgun (WGS) entry which is preliminary data.</text>
</comment>
<dbReference type="CDD" id="cd00063">
    <property type="entry name" value="FN3"/>
    <property type="match status" value="1"/>
</dbReference>
<feature type="transmembrane region" description="Helical" evidence="7">
    <location>
        <begin position="674"/>
        <end position="696"/>
    </location>
</feature>
<feature type="region of interest" description="Disordered" evidence="6">
    <location>
        <begin position="798"/>
        <end position="821"/>
    </location>
</feature>
<dbReference type="PANTHER" id="PTHR23278:SF19">
    <property type="entry name" value="OBSCURIN"/>
    <property type="match status" value="1"/>
</dbReference>
<dbReference type="InterPro" id="IPR036179">
    <property type="entry name" value="Ig-like_dom_sf"/>
</dbReference>
<organism evidence="11 12">
    <name type="scientific">Cherax quadricarinatus</name>
    <name type="common">Australian red claw crayfish</name>
    <dbReference type="NCBI Taxonomy" id="27406"/>
    <lineage>
        <taxon>Eukaryota</taxon>
        <taxon>Metazoa</taxon>
        <taxon>Ecdysozoa</taxon>
        <taxon>Arthropoda</taxon>
        <taxon>Crustacea</taxon>
        <taxon>Multicrustacea</taxon>
        <taxon>Malacostraca</taxon>
        <taxon>Eumalacostraca</taxon>
        <taxon>Eucarida</taxon>
        <taxon>Decapoda</taxon>
        <taxon>Pleocyemata</taxon>
        <taxon>Astacidea</taxon>
        <taxon>Parastacoidea</taxon>
        <taxon>Parastacidae</taxon>
        <taxon>Cherax</taxon>
    </lineage>
</organism>
<feature type="domain" description="Ig-like" evidence="9">
    <location>
        <begin position="353"/>
        <end position="445"/>
    </location>
</feature>
<dbReference type="InterPro" id="IPR013106">
    <property type="entry name" value="Ig_V-set"/>
</dbReference>
<dbReference type="InterPro" id="IPR036116">
    <property type="entry name" value="FN3_sf"/>
</dbReference>
<accession>A0AAW0YPU8</accession>
<feature type="domain" description="Ig-like" evidence="9">
    <location>
        <begin position="450"/>
        <end position="541"/>
    </location>
</feature>
<evidence type="ECO:0000256" key="7">
    <source>
        <dbReference type="SAM" id="Phobius"/>
    </source>
</evidence>
<name>A0AAW0YPU8_CHEQU</name>
<evidence type="ECO:0000256" key="6">
    <source>
        <dbReference type="SAM" id="MobiDB-lite"/>
    </source>
</evidence>
<dbReference type="PROSITE" id="PS50835">
    <property type="entry name" value="IG_LIKE"/>
    <property type="match status" value="5"/>
</dbReference>
<keyword evidence="5" id="KW-1015">Disulfide bond</keyword>
<dbReference type="GO" id="GO:0016020">
    <property type="term" value="C:membrane"/>
    <property type="evidence" value="ECO:0007669"/>
    <property type="project" value="UniProtKB-SubCell"/>
</dbReference>
<dbReference type="InterPro" id="IPR013151">
    <property type="entry name" value="Immunoglobulin_dom"/>
</dbReference>
<evidence type="ECO:0000256" key="2">
    <source>
        <dbReference type="ARBA" id="ARBA00022692"/>
    </source>
</evidence>
<feature type="signal peptide" evidence="8">
    <location>
        <begin position="1"/>
        <end position="32"/>
    </location>
</feature>
<dbReference type="Pfam" id="PF08205">
    <property type="entry name" value="C2-set_2"/>
    <property type="match status" value="1"/>
</dbReference>
<dbReference type="SMART" id="SM00409">
    <property type="entry name" value="IG"/>
    <property type="match status" value="4"/>
</dbReference>
<feature type="domain" description="Ig-like" evidence="9">
    <location>
        <begin position="32"/>
        <end position="144"/>
    </location>
</feature>
<dbReference type="SMART" id="SM00408">
    <property type="entry name" value="IGc2"/>
    <property type="match status" value="4"/>
</dbReference>
<keyword evidence="3 7" id="KW-1133">Transmembrane helix</keyword>
<keyword evidence="4 7" id="KW-0472">Membrane</keyword>
<dbReference type="PROSITE" id="PS50853">
    <property type="entry name" value="FN3"/>
    <property type="match status" value="1"/>
</dbReference>